<dbReference type="Proteomes" id="UP000494111">
    <property type="component" value="Unassembled WGS sequence"/>
</dbReference>
<sequence>MCPPSEARMQAIAAGFRVFSGSNANSIAFDLSADPFTGRRIKRSAPGVQTLHYVVYLDEFGHIGPFVSRNHDQYKTSPVFGFGGFILPVETVREFAIYFYRLKCRLLKFELDQQTQPAYQWEKKGAQLFTVQNVDRYRELRASTGRLLNHIQTVGGHVIYAGEHKAEHEGTHQSASLFKRQLLRLIRIANEFCIARNATCMVMLDEQQAGNIWRERNVEACTLAMFEDIDAKCRSLIEPPIQGESYLFQTLQCADWICGLVGRLCAYEVAADQYEDWEIFHRYFHARVRNATLPSCNLSQ</sequence>
<accession>A0A6S6ZFB6</accession>
<proteinExistence type="predicted"/>
<evidence type="ECO:0000313" key="1">
    <source>
        <dbReference type="EMBL" id="CAB3677528.1"/>
    </source>
</evidence>
<dbReference type="AlphaFoldDB" id="A0A6S6ZFB6"/>
<gene>
    <name evidence="1" type="ORF">LMG3458_01427</name>
</gene>
<organism evidence="1 2">
    <name type="scientific">Achromobacter deleyi</name>
    <dbReference type="NCBI Taxonomy" id="1353891"/>
    <lineage>
        <taxon>Bacteria</taxon>
        <taxon>Pseudomonadati</taxon>
        <taxon>Pseudomonadota</taxon>
        <taxon>Betaproteobacteria</taxon>
        <taxon>Burkholderiales</taxon>
        <taxon>Alcaligenaceae</taxon>
        <taxon>Achromobacter</taxon>
    </lineage>
</organism>
<evidence type="ECO:0000313" key="2">
    <source>
        <dbReference type="Proteomes" id="UP000494111"/>
    </source>
</evidence>
<reference evidence="1 2" key="1">
    <citation type="submission" date="2020-04" db="EMBL/GenBank/DDBJ databases">
        <authorList>
            <person name="De Canck E."/>
        </authorList>
    </citation>
    <scope>NUCLEOTIDE SEQUENCE [LARGE SCALE GENOMIC DNA]</scope>
    <source>
        <strain evidence="1 2">LMG 3458</strain>
    </source>
</reference>
<protein>
    <recommendedName>
        <fullName evidence="3">DUF3800 domain-containing protein</fullName>
    </recommendedName>
</protein>
<dbReference type="EMBL" id="CADIJO010000004">
    <property type="protein sequence ID" value="CAB3677528.1"/>
    <property type="molecule type" value="Genomic_DNA"/>
</dbReference>
<name>A0A6S6ZFB6_9BURK</name>
<dbReference type="InterPro" id="IPR024524">
    <property type="entry name" value="DUF3800"/>
</dbReference>
<evidence type="ECO:0008006" key="3">
    <source>
        <dbReference type="Google" id="ProtNLM"/>
    </source>
</evidence>
<dbReference type="Pfam" id="PF12686">
    <property type="entry name" value="DUF3800"/>
    <property type="match status" value="1"/>
</dbReference>